<dbReference type="PANTHER" id="PTHR30069:SF29">
    <property type="entry name" value="HEMOGLOBIN AND HEMOGLOBIN-HAPTOGLOBIN-BINDING PROTEIN 1-RELATED"/>
    <property type="match status" value="1"/>
</dbReference>
<feature type="signal peptide" evidence="14">
    <location>
        <begin position="1"/>
        <end position="33"/>
    </location>
</feature>
<comment type="caution">
    <text evidence="17">The sequence shown here is derived from an EMBL/GenBank/DDBJ whole genome shotgun (WGS) entry which is preliminary data.</text>
</comment>
<keyword evidence="6 14" id="KW-0732">Signal</keyword>
<evidence type="ECO:0000256" key="3">
    <source>
        <dbReference type="ARBA" id="ARBA00022448"/>
    </source>
</evidence>
<dbReference type="AlphaFoldDB" id="A0AAW9RAG5"/>
<proteinExistence type="inferred from homology"/>
<keyword evidence="9 17" id="KW-0675">Receptor</keyword>
<dbReference type="Pfam" id="PF07715">
    <property type="entry name" value="Plug"/>
    <property type="match status" value="1"/>
</dbReference>
<evidence type="ECO:0000256" key="11">
    <source>
        <dbReference type="PROSITE-ProRule" id="PRU01360"/>
    </source>
</evidence>
<keyword evidence="8 11" id="KW-0472">Membrane</keyword>
<dbReference type="InterPro" id="IPR012910">
    <property type="entry name" value="Plug_dom"/>
</dbReference>
<dbReference type="Proteomes" id="UP001359886">
    <property type="component" value="Unassembled WGS sequence"/>
</dbReference>
<evidence type="ECO:0000256" key="1">
    <source>
        <dbReference type="ARBA" id="ARBA00004571"/>
    </source>
</evidence>
<feature type="region of interest" description="Disordered" evidence="13">
    <location>
        <begin position="46"/>
        <end position="72"/>
    </location>
</feature>
<sequence>MINRDLRRKMNSNMHLPGWALIRLLLTATACLASVAAWGSAELQNDAGKVNSPSGAEANPRPSPDESTAESAGTAFPLPEIIVTRRRARAPSSVIVRDVTPADFAAWNAHTVGDSLTYVPGVNVQIGGSSADSRAWIRGFRDRDVLVLYDGIPIASGFEGTVDLNEISLTAVRNIQVMKSAPSVIYGTNGMGGVIDVIPQTRVDDDYLAGGAELGSDGRKLIRASAGGGNGSVSYAASASYQRADDYSLSEGFDAVAYQPAGTRVNSDFRRSNLFVSLDAAETPLGHASVFFNVSDAEKGLPPEAGSDDPDFERLTHSLRTTLGVSNRFAHLPLTAKLYYNSYDSDLTAYTDASYGEVDEIETAEDYSLGGKLYATLETSGHNQLVISGGVQKDVYMAEGELENGNKAELATWTLAVEDQYWINDRLSLAAGLIHTYFDQTRLDRTRSATNPQIALAWRVSRPLSIHASAAQRTRFPKLRELYRRRWGNPDLKEQTANNYELGLRYEHRPGWSSDLSLFRSDVDDLIERPNRDSLYQNLDRVTLSGIELASRGWISDDLFAGLAYTCVDAEEKLDDGTSRQLRSRPRHTVMLELRYRLTADTLISVNSIRVSGLYDLTGDGVHTRVPSYLVFNARASHAFAGRWEAYVAVSNAFDEDYVQRLGNPREGRAWLAGIGFDF</sequence>
<evidence type="ECO:0000256" key="7">
    <source>
        <dbReference type="ARBA" id="ARBA00023077"/>
    </source>
</evidence>
<keyword evidence="4 11" id="KW-1134">Transmembrane beta strand</keyword>
<dbReference type="EMBL" id="JAZHOG010000001">
    <property type="protein sequence ID" value="MEJ8566446.1"/>
    <property type="molecule type" value="Genomic_DNA"/>
</dbReference>
<dbReference type="RefSeq" id="WP_354693765.1">
    <property type="nucleotide sequence ID" value="NZ_JAZHOG010000001.1"/>
</dbReference>
<evidence type="ECO:0000256" key="13">
    <source>
        <dbReference type="SAM" id="MobiDB-lite"/>
    </source>
</evidence>
<evidence type="ECO:0000313" key="17">
    <source>
        <dbReference type="EMBL" id="MEJ8566446.1"/>
    </source>
</evidence>
<evidence type="ECO:0000313" key="18">
    <source>
        <dbReference type="Proteomes" id="UP001359886"/>
    </source>
</evidence>
<evidence type="ECO:0000256" key="4">
    <source>
        <dbReference type="ARBA" id="ARBA00022452"/>
    </source>
</evidence>
<feature type="chain" id="PRO_5043567015" evidence="14">
    <location>
        <begin position="34"/>
        <end position="679"/>
    </location>
</feature>
<keyword evidence="7 12" id="KW-0798">TonB box</keyword>
<evidence type="ECO:0000256" key="2">
    <source>
        <dbReference type="ARBA" id="ARBA00008143"/>
    </source>
</evidence>
<keyword evidence="5 11" id="KW-0812">Transmembrane</keyword>
<dbReference type="GO" id="GO:0015344">
    <property type="term" value="F:siderophore uptake transmembrane transporter activity"/>
    <property type="evidence" value="ECO:0007669"/>
    <property type="project" value="TreeGrafter"/>
</dbReference>
<dbReference type="GO" id="GO:0009279">
    <property type="term" value="C:cell outer membrane"/>
    <property type="evidence" value="ECO:0007669"/>
    <property type="project" value="UniProtKB-SubCell"/>
</dbReference>
<dbReference type="Pfam" id="PF00593">
    <property type="entry name" value="TonB_dep_Rec_b-barrel"/>
    <property type="match status" value="1"/>
</dbReference>
<evidence type="ECO:0000256" key="12">
    <source>
        <dbReference type="RuleBase" id="RU003357"/>
    </source>
</evidence>
<dbReference type="PANTHER" id="PTHR30069">
    <property type="entry name" value="TONB-DEPENDENT OUTER MEMBRANE RECEPTOR"/>
    <property type="match status" value="1"/>
</dbReference>
<gene>
    <name evidence="17" type="ORF">V3330_02305</name>
</gene>
<keyword evidence="18" id="KW-1185">Reference proteome</keyword>
<dbReference type="CDD" id="cd01347">
    <property type="entry name" value="ligand_gated_channel"/>
    <property type="match status" value="1"/>
</dbReference>
<organism evidence="17 18">
    <name type="scientific">Elongatibacter sediminis</name>
    <dbReference type="NCBI Taxonomy" id="3119006"/>
    <lineage>
        <taxon>Bacteria</taxon>
        <taxon>Pseudomonadati</taxon>
        <taxon>Pseudomonadota</taxon>
        <taxon>Gammaproteobacteria</taxon>
        <taxon>Chromatiales</taxon>
        <taxon>Wenzhouxiangellaceae</taxon>
        <taxon>Elongatibacter</taxon>
    </lineage>
</organism>
<evidence type="ECO:0000256" key="5">
    <source>
        <dbReference type="ARBA" id="ARBA00022692"/>
    </source>
</evidence>
<comment type="subcellular location">
    <subcellularLocation>
        <location evidence="1 11">Cell outer membrane</location>
        <topology evidence="1 11">Multi-pass membrane protein</topology>
    </subcellularLocation>
</comment>
<dbReference type="Gene3D" id="2.170.130.10">
    <property type="entry name" value="TonB-dependent receptor, plug domain"/>
    <property type="match status" value="1"/>
</dbReference>
<dbReference type="InterPro" id="IPR039426">
    <property type="entry name" value="TonB-dep_rcpt-like"/>
</dbReference>
<name>A0AAW9RAG5_9GAMM</name>
<evidence type="ECO:0000256" key="8">
    <source>
        <dbReference type="ARBA" id="ARBA00023136"/>
    </source>
</evidence>
<protein>
    <submittedName>
        <fullName evidence="17">TonB-dependent receptor</fullName>
    </submittedName>
</protein>
<comment type="similarity">
    <text evidence="2">Belongs to the TonB-dependent receptor family. Hemoglobin/haptoglobin binding protein subfamily.</text>
</comment>
<keyword evidence="3 11" id="KW-0813">Transport</keyword>
<feature type="domain" description="TonB-dependent receptor plug" evidence="16">
    <location>
        <begin position="89"/>
        <end position="194"/>
    </location>
</feature>
<evidence type="ECO:0000256" key="10">
    <source>
        <dbReference type="ARBA" id="ARBA00023237"/>
    </source>
</evidence>
<evidence type="ECO:0000256" key="9">
    <source>
        <dbReference type="ARBA" id="ARBA00023170"/>
    </source>
</evidence>
<accession>A0AAW9RAG5</accession>
<reference evidence="17 18" key="1">
    <citation type="submission" date="2024-02" db="EMBL/GenBank/DDBJ databases">
        <title>A novel Wenzhouxiangellaceae bacterium, isolated from coastal sediments.</title>
        <authorList>
            <person name="Du Z.-J."/>
            <person name="Ye Y.-Q."/>
            <person name="Zhang X.-Y."/>
        </authorList>
    </citation>
    <scope>NUCLEOTIDE SEQUENCE [LARGE SCALE GENOMIC DNA]</scope>
    <source>
        <strain evidence="17 18">CH-27</strain>
    </source>
</reference>
<evidence type="ECO:0000256" key="14">
    <source>
        <dbReference type="SAM" id="SignalP"/>
    </source>
</evidence>
<keyword evidence="10 11" id="KW-0998">Cell outer membrane</keyword>
<dbReference type="InterPro" id="IPR037066">
    <property type="entry name" value="Plug_dom_sf"/>
</dbReference>
<dbReference type="SUPFAM" id="SSF56935">
    <property type="entry name" value="Porins"/>
    <property type="match status" value="1"/>
</dbReference>
<evidence type="ECO:0000256" key="6">
    <source>
        <dbReference type="ARBA" id="ARBA00022729"/>
    </source>
</evidence>
<dbReference type="GO" id="GO:0044718">
    <property type="term" value="P:siderophore transmembrane transport"/>
    <property type="evidence" value="ECO:0007669"/>
    <property type="project" value="TreeGrafter"/>
</dbReference>
<dbReference type="Gene3D" id="2.40.170.20">
    <property type="entry name" value="TonB-dependent receptor, beta-barrel domain"/>
    <property type="match status" value="1"/>
</dbReference>
<dbReference type="PROSITE" id="PS52016">
    <property type="entry name" value="TONB_DEPENDENT_REC_3"/>
    <property type="match status" value="1"/>
</dbReference>
<evidence type="ECO:0000259" key="15">
    <source>
        <dbReference type="Pfam" id="PF00593"/>
    </source>
</evidence>
<evidence type="ECO:0000259" key="16">
    <source>
        <dbReference type="Pfam" id="PF07715"/>
    </source>
</evidence>
<dbReference type="InterPro" id="IPR036942">
    <property type="entry name" value="Beta-barrel_TonB_sf"/>
</dbReference>
<dbReference type="InterPro" id="IPR000531">
    <property type="entry name" value="Beta-barrel_TonB"/>
</dbReference>
<feature type="domain" description="TonB-dependent receptor-like beta-barrel" evidence="15">
    <location>
        <begin position="302"/>
        <end position="652"/>
    </location>
</feature>